<protein>
    <submittedName>
        <fullName evidence="1">Uncharacterized protein</fullName>
    </submittedName>
</protein>
<gene>
    <name evidence="1" type="ORF">EYZ11_010445</name>
</gene>
<organism evidence="1 2">
    <name type="scientific">Aspergillus tanneri</name>
    <dbReference type="NCBI Taxonomy" id="1220188"/>
    <lineage>
        <taxon>Eukaryota</taxon>
        <taxon>Fungi</taxon>
        <taxon>Dikarya</taxon>
        <taxon>Ascomycota</taxon>
        <taxon>Pezizomycotina</taxon>
        <taxon>Eurotiomycetes</taxon>
        <taxon>Eurotiomycetidae</taxon>
        <taxon>Eurotiales</taxon>
        <taxon>Aspergillaceae</taxon>
        <taxon>Aspergillus</taxon>
        <taxon>Aspergillus subgen. Circumdati</taxon>
    </lineage>
</organism>
<dbReference type="VEuPathDB" id="FungiDB:EYZ11_010445"/>
<dbReference type="AlphaFoldDB" id="A0A4S3J7H5"/>
<sequence>MSNWCQYRDTLYHEVARHYKNTIIDLVQMSVNSPNADFELDEQDRVKVKFVREAIVEMAGHITFDIESHADDNSKDMEKLIKAITNDLSENKEVAKKDFVKEFIIKCIKTNPNVKG</sequence>
<keyword evidence="2" id="KW-1185">Reference proteome</keyword>
<proteinExistence type="predicted"/>
<accession>A0A4S3J7H5</accession>
<name>A0A4S3J7H5_9EURO</name>
<dbReference type="EMBL" id="SOSA01000561">
    <property type="protein sequence ID" value="THC90097.1"/>
    <property type="molecule type" value="Genomic_DNA"/>
</dbReference>
<comment type="caution">
    <text evidence="1">The sequence shown here is derived from an EMBL/GenBank/DDBJ whole genome shotgun (WGS) entry which is preliminary data.</text>
</comment>
<dbReference type="Proteomes" id="UP000308092">
    <property type="component" value="Unassembled WGS sequence"/>
</dbReference>
<evidence type="ECO:0000313" key="2">
    <source>
        <dbReference type="Proteomes" id="UP000308092"/>
    </source>
</evidence>
<reference evidence="1 2" key="1">
    <citation type="submission" date="2019-03" db="EMBL/GenBank/DDBJ databases">
        <title>The genome sequence of a newly discovered highly antifungal drug resistant Aspergillus species, Aspergillus tanneri NIH 1004.</title>
        <authorList>
            <person name="Mounaud S."/>
            <person name="Singh I."/>
            <person name="Joardar V."/>
            <person name="Pakala S."/>
            <person name="Pakala S."/>
            <person name="Venepally P."/>
            <person name="Hoover J."/>
            <person name="Nierman W."/>
            <person name="Chung J."/>
            <person name="Losada L."/>
        </authorList>
    </citation>
    <scope>NUCLEOTIDE SEQUENCE [LARGE SCALE GENOMIC DNA]</scope>
    <source>
        <strain evidence="1 2">NIH1004</strain>
    </source>
</reference>
<evidence type="ECO:0000313" key="1">
    <source>
        <dbReference type="EMBL" id="THC90097.1"/>
    </source>
</evidence>